<feature type="region of interest" description="Disordered" evidence="1">
    <location>
        <begin position="186"/>
        <end position="251"/>
    </location>
</feature>
<protein>
    <submittedName>
        <fullName evidence="3">Uncharacterized protein</fullName>
    </submittedName>
</protein>
<proteinExistence type="predicted"/>
<evidence type="ECO:0000256" key="1">
    <source>
        <dbReference type="SAM" id="MobiDB-lite"/>
    </source>
</evidence>
<keyword evidence="4" id="KW-1185">Reference proteome</keyword>
<evidence type="ECO:0000313" key="3">
    <source>
        <dbReference type="EMBL" id="PYE39726.1"/>
    </source>
</evidence>
<accession>A0A2V4UT83</accession>
<evidence type="ECO:0000256" key="2">
    <source>
        <dbReference type="SAM" id="Phobius"/>
    </source>
</evidence>
<gene>
    <name evidence="3" type="ORF">DFP82_103174</name>
</gene>
<sequence>MHVDDVFVVTDYSRAVSNVCLQKRKDAQFINANSETRMDWLKNIVHLLPLEAISDILGEVAIWWGQMVKDVPPADLPMYAYLGGVVIVLVLWLLVARMLPKPIGGMSWMVLFAVLLAPGTALNDPSVLAPASIHVVYSIMMKDFAGAIAGMVPILVVLVAGLFVGFIWQLIRGAFESSLDKARRSSAEDTQATMQLTTGSYLPGSDTLTEQPDVTPQSGKTPLAVKAETEVSLKKDSSLTKKSKMDKSDKL</sequence>
<comment type="caution">
    <text evidence="3">The sequence shown here is derived from an EMBL/GenBank/DDBJ whole genome shotgun (WGS) entry which is preliminary data.</text>
</comment>
<feature type="compositionally biased region" description="Basic and acidic residues" evidence="1">
    <location>
        <begin position="227"/>
        <end position="251"/>
    </location>
</feature>
<feature type="transmembrane region" description="Helical" evidence="2">
    <location>
        <begin position="103"/>
        <end position="122"/>
    </location>
</feature>
<feature type="transmembrane region" description="Helical" evidence="2">
    <location>
        <begin position="78"/>
        <end position="96"/>
    </location>
</feature>
<keyword evidence="2" id="KW-0812">Transmembrane</keyword>
<keyword evidence="2" id="KW-1133">Transmembrane helix</keyword>
<evidence type="ECO:0000313" key="4">
    <source>
        <dbReference type="Proteomes" id="UP000247746"/>
    </source>
</evidence>
<reference evidence="3 4" key="1">
    <citation type="submission" date="2018-06" db="EMBL/GenBank/DDBJ databases">
        <title>Genomic Encyclopedia of Type Strains, Phase III (KMG-III): the genomes of soil and plant-associated and newly described type strains.</title>
        <authorList>
            <person name="Whitman W."/>
        </authorList>
    </citation>
    <scope>NUCLEOTIDE SEQUENCE [LARGE SCALE GENOMIC DNA]</scope>
    <source>
        <strain evidence="3 4">CECT 5889</strain>
    </source>
</reference>
<dbReference type="AlphaFoldDB" id="A0A2V4UT83"/>
<dbReference type="Proteomes" id="UP000247746">
    <property type="component" value="Unassembled WGS sequence"/>
</dbReference>
<organism evidence="3 4">
    <name type="scientific">Psychrobacter fozii</name>
    <dbReference type="NCBI Taxonomy" id="198480"/>
    <lineage>
        <taxon>Bacteria</taxon>
        <taxon>Pseudomonadati</taxon>
        <taxon>Pseudomonadota</taxon>
        <taxon>Gammaproteobacteria</taxon>
        <taxon>Moraxellales</taxon>
        <taxon>Moraxellaceae</taxon>
        <taxon>Psychrobacter</taxon>
    </lineage>
</organism>
<feature type="compositionally biased region" description="Polar residues" evidence="1">
    <location>
        <begin position="188"/>
        <end position="220"/>
    </location>
</feature>
<feature type="transmembrane region" description="Helical" evidence="2">
    <location>
        <begin position="144"/>
        <end position="171"/>
    </location>
</feature>
<dbReference type="EMBL" id="QJSU01000003">
    <property type="protein sequence ID" value="PYE39726.1"/>
    <property type="molecule type" value="Genomic_DNA"/>
</dbReference>
<name>A0A2V4UT83_9GAMM</name>
<keyword evidence="2" id="KW-0472">Membrane</keyword>